<name>A0ABW9KGM7_9BACT</name>
<organism evidence="1 2">
    <name type="scientific">Terriglobus aquaticus</name>
    <dbReference type="NCBI Taxonomy" id="940139"/>
    <lineage>
        <taxon>Bacteria</taxon>
        <taxon>Pseudomonadati</taxon>
        <taxon>Acidobacteriota</taxon>
        <taxon>Terriglobia</taxon>
        <taxon>Terriglobales</taxon>
        <taxon>Acidobacteriaceae</taxon>
        <taxon>Terriglobus</taxon>
    </lineage>
</organism>
<keyword evidence="2" id="KW-1185">Reference proteome</keyword>
<reference evidence="1 2" key="1">
    <citation type="submission" date="2024-12" db="EMBL/GenBank/DDBJ databases">
        <authorList>
            <person name="Lee Y."/>
        </authorList>
    </citation>
    <scope>NUCLEOTIDE SEQUENCE [LARGE SCALE GENOMIC DNA]</scope>
    <source>
        <strain evidence="1 2">03SUJ4</strain>
    </source>
</reference>
<accession>A0ABW9KGM7</accession>
<dbReference type="Proteomes" id="UP001634747">
    <property type="component" value="Unassembled WGS sequence"/>
</dbReference>
<evidence type="ECO:0000313" key="1">
    <source>
        <dbReference type="EMBL" id="MFN2974916.1"/>
    </source>
</evidence>
<dbReference type="EMBL" id="JBJYXY010000001">
    <property type="protein sequence ID" value="MFN2974916.1"/>
    <property type="molecule type" value="Genomic_DNA"/>
</dbReference>
<evidence type="ECO:0000313" key="2">
    <source>
        <dbReference type="Proteomes" id="UP001634747"/>
    </source>
</evidence>
<comment type="caution">
    <text evidence="1">The sequence shown here is derived from an EMBL/GenBank/DDBJ whole genome shotgun (WGS) entry which is preliminary data.</text>
</comment>
<proteinExistence type="predicted"/>
<sequence length="60" mass="6958">MPLSELDIKAMEQRLEDVEREEFAGENLKEALTLLREDVLKIAKALQEKDFRQTVQGVEL</sequence>
<gene>
    <name evidence="1" type="ORF">ACK2TP_04005</name>
</gene>
<dbReference type="RefSeq" id="WP_263413536.1">
    <property type="nucleotide sequence ID" value="NZ_BAABBH010000001.1"/>
</dbReference>
<protein>
    <submittedName>
        <fullName evidence="1">Uncharacterized protein</fullName>
    </submittedName>
</protein>